<feature type="compositionally biased region" description="Gly residues" evidence="7">
    <location>
        <begin position="1"/>
        <end position="13"/>
    </location>
</feature>
<dbReference type="GO" id="GO:0031267">
    <property type="term" value="F:small GTPase binding"/>
    <property type="evidence" value="ECO:0007669"/>
    <property type="project" value="InterPro"/>
</dbReference>
<dbReference type="Pfam" id="PF04893">
    <property type="entry name" value="Yip1"/>
    <property type="match status" value="1"/>
</dbReference>
<evidence type="ECO:0000256" key="6">
    <source>
        <dbReference type="RuleBase" id="RU361264"/>
    </source>
</evidence>
<gene>
    <name evidence="9" type="ORF">WJX73_002215</name>
</gene>
<reference evidence="9 10" key="1">
    <citation type="journal article" date="2024" name="Nat. Commun.">
        <title>Phylogenomics reveals the evolutionary origins of lichenization in chlorophyte algae.</title>
        <authorList>
            <person name="Puginier C."/>
            <person name="Libourel C."/>
            <person name="Otte J."/>
            <person name="Skaloud P."/>
            <person name="Haon M."/>
            <person name="Grisel S."/>
            <person name="Petersen M."/>
            <person name="Berrin J.G."/>
            <person name="Delaux P.M."/>
            <person name="Dal Grande F."/>
            <person name="Keller J."/>
        </authorList>
    </citation>
    <scope>NUCLEOTIDE SEQUENCE [LARGE SCALE GENOMIC DNA]</scope>
    <source>
        <strain evidence="9 10">SAG 2036</strain>
    </source>
</reference>
<evidence type="ECO:0000313" key="9">
    <source>
        <dbReference type="EMBL" id="KAK9794060.1"/>
    </source>
</evidence>
<feature type="transmembrane region" description="Helical" evidence="6">
    <location>
        <begin position="295"/>
        <end position="313"/>
    </location>
</feature>
<dbReference type="EMBL" id="JALJOQ010000142">
    <property type="protein sequence ID" value="KAK9794060.1"/>
    <property type="molecule type" value="Genomic_DNA"/>
</dbReference>
<name>A0AAW1NR75_9CHLO</name>
<dbReference type="GO" id="GO:0000139">
    <property type="term" value="C:Golgi membrane"/>
    <property type="evidence" value="ECO:0007669"/>
    <property type="project" value="UniProtKB-SubCell"/>
</dbReference>
<accession>A0AAW1NR75</accession>
<organism evidence="9 10">
    <name type="scientific">Symbiochloris irregularis</name>
    <dbReference type="NCBI Taxonomy" id="706552"/>
    <lineage>
        <taxon>Eukaryota</taxon>
        <taxon>Viridiplantae</taxon>
        <taxon>Chlorophyta</taxon>
        <taxon>core chlorophytes</taxon>
        <taxon>Trebouxiophyceae</taxon>
        <taxon>Trebouxiales</taxon>
        <taxon>Trebouxiaceae</taxon>
        <taxon>Symbiochloris</taxon>
    </lineage>
</organism>
<comment type="caution">
    <text evidence="9">The sequence shown here is derived from an EMBL/GenBank/DDBJ whole genome shotgun (WGS) entry which is preliminary data.</text>
</comment>
<feature type="transmembrane region" description="Helical" evidence="6">
    <location>
        <begin position="325"/>
        <end position="347"/>
    </location>
</feature>
<evidence type="ECO:0000259" key="8">
    <source>
        <dbReference type="Pfam" id="PF04893"/>
    </source>
</evidence>
<evidence type="ECO:0000256" key="4">
    <source>
        <dbReference type="ARBA" id="ARBA00022989"/>
    </source>
</evidence>
<feature type="transmembrane region" description="Helical" evidence="6">
    <location>
        <begin position="266"/>
        <end position="288"/>
    </location>
</feature>
<dbReference type="PANTHER" id="PTHR12822">
    <property type="entry name" value="PROTEIN YIPF"/>
    <property type="match status" value="1"/>
</dbReference>
<keyword evidence="5 6" id="KW-0472">Membrane</keyword>
<dbReference type="PANTHER" id="PTHR12822:SF2">
    <property type="entry name" value="PROTEIN YIPF"/>
    <property type="match status" value="1"/>
</dbReference>
<evidence type="ECO:0000256" key="3">
    <source>
        <dbReference type="ARBA" id="ARBA00022692"/>
    </source>
</evidence>
<evidence type="ECO:0000256" key="5">
    <source>
        <dbReference type="ARBA" id="ARBA00023136"/>
    </source>
</evidence>
<dbReference type="AlphaFoldDB" id="A0AAW1NR75"/>
<protein>
    <recommendedName>
        <fullName evidence="6">Protein YIP</fullName>
    </recommendedName>
</protein>
<feature type="compositionally biased region" description="Low complexity" evidence="7">
    <location>
        <begin position="121"/>
        <end position="131"/>
    </location>
</feature>
<evidence type="ECO:0000256" key="2">
    <source>
        <dbReference type="ARBA" id="ARBA00010596"/>
    </source>
</evidence>
<dbReference type="InterPro" id="IPR006977">
    <property type="entry name" value="Yip1_dom"/>
</dbReference>
<keyword evidence="4 6" id="KW-1133">Transmembrane helix</keyword>
<sequence length="356" mass="37536">MQGQGWRGAGGSSGSPARSNHDNGGYDVQSTYMPSEDPYARQRTENDNPFGLYDLSEPGNSPAFPQAENPFVGSVAGATPAMHSGGTASIRVSPAAAQGDSSLVFHNSELPTHSVQGKMGSGAAPSSSNPPKVQPFGNPGGLLAAIRTGGAGGEGGGPDKPPGFFSIARYSGYFNVDTQDVLMRMLDSVIGGVKPNFLESIGERGDLYGPFWIATTLVALSGVIGNHEITKVGASAALFYGYVGVFGVVLWALLKWMFKVPDVGLTKVWCTYGYALSIFIPVALVCVIRIELMRWIVIGVATLTSGLFLMMNFRRPIFDSAGAKALPVWLAVGALHLGLGLALKLYFFRYTTASIV</sequence>
<dbReference type="GO" id="GO:0016192">
    <property type="term" value="P:vesicle-mediated transport"/>
    <property type="evidence" value="ECO:0007669"/>
    <property type="project" value="InterPro"/>
</dbReference>
<evidence type="ECO:0000313" key="10">
    <source>
        <dbReference type="Proteomes" id="UP001465755"/>
    </source>
</evidence>
<keyword evidence="10" id="KW-1185">Reference proteome</keyword>
<keyword evidence="3 6" id="KW-0812">Transmembrane</keyword>
<evidence type="ECO:0000256" key="1">
    <source>
        <dbReference type="ARBA" id="ARBA00004141"/>
    </source>
</evidence>
<feature type="domain" description="Yip1" evidence="8">
    <location>
        <begin position="197"/>
        <end position="340"/>
    </location>
</feature>
<dbReference type="InterPro" id="IPR039765">
    <property type="entry name" value="Yip5/YIPF1/YIPF2"/>
</dbReference>
<evidence type="ECO:0000256" key="7">
    <source>
        <dbReference type="SAM" id="MobiDB-lite"/>
    </source>
</evidence>
<dbReference type="Proteomes" id="UP001465755">
    <property type="component" value="Unassembled WGS sequence"/>
</dbReference>
<feature type="region of interest" description="Disordered" evidence="7">
    <location>
        <begin position="112"/>
        <end position="140"/>
    </location>
</feature>
<comment type="similarity">
    <text evidence="2 6">Belongs to the YIP1 family.</text>
</comment>
<comment type="subcellular location">
    <subcellularLocation>
        <location evidence="6">Golgi apparatus membrane</location>
        <topology evidence="6">Multi-pass membrane protein</topology>
    </subcellularLocation>
    <subcellularLocation>
        <location evidence="1">Membrane</location>
        <topology evidence="1">Multi-pass membrane protein</topology>
    </subcellularLocation>
</comment>
<feature type="transmembrane region" description="Helical" evidence="6">
    <location>
        <begin position="207"/>
        <end position="225"/>
    </location>
</feature>
<feature type="region of interest" description="Disordered" evidence="7">
    <location>
        <begin position="1"/>
        <end position="78"/>
    </location>
</feature>
<feature type="transmembrane region" description="Helical" evidence="6">
    <location>
        <begin position="237"/>
        <end position="254"/>
    </location>
</feature>
<proteinExistence type="inferred from homology"/>